<comment type="caution">
    <text evidence="2">The sequence shown here is derived from an EMBL/GenBank/DDBJ whole genome shotgun (WGS) entry which is preliminary data.</text>
</comment>
<feature type="domain" description="Methyltransferase type 11" evidence="1">
    <location>
        <begin position="41"/>
        <end position="127"/>
    </location>
</feature>
<dbReference type="PANTHER" id="PTHR43591">
    <property type="entry name" value="METHYLTRANSFERASE"/>
    <property type="match status" value="1"/>
</dbReference>
<dbReference type="GO" id="GO:0032259">
    <property type="term" value="P:methylation"/>
    <property type="evidence" value="ECO:0007669"/>
    <property type="project" value="UniProtKB-KW"/>
</dbReference>
<dbReference type="AlphaFoldDB" id="A0A4R8IR78"/>
<reference evidence="2 3" key="1">
    <citation type="submission" date="2019-03" db="EMBL/GenBank/DDBJ databases">
        <title>Genomic Encyclopedia of Type Strains, Phase IV (KMG-IV): sequencing the most valuable type-strain genomes for metagenomic binning, comparative biology and taxonomic classification.</title>
        <authorList>
            <person name="Goeker M."/>
        </authorList>
    </citation>
    <scope>NUCLEOTIDE SEQUENCE [LARGE SCALE GENOMIC DNA]</scope>
    <source>
        <strain evidence="2 3">DSM 16326</strain>
    </source>
</reference>
<dbReference type="OrthoDB" id="9777830at2"/>
<dbReference type="CDD" id="cd02440">
    <property type="entry name" value="AdoMet_MTases"/>
    <property type="match status" value="1"/>
</dbReference>
<name>A0A4R8IR78_9GAMM</name>
<organism evidence="2 3">
    <name type="scientific">Thiohalophilus thiocyanatoxydans</name>
    <dbReference type="NCBI Taxonomy" id="381308"/>
    <lineage>
        <taxon>Bacteria</taxon>
        <taxon>Pseudomonadati</taxon>
        <taxon>Pseudomonadota</taxon>
        <taxon>Gammaproteobacteria</taxon>
        <taxon>Thiohalomonadales</taxon>
        <taxon>Thiohalophilaceae</taxon>
        <taxon>Thiohalophilus</taxon>
    </lineage>
</organism>
<dbReference type="SUPFAM" id="SSF53335">
    <property type="entry name" value="S-adenosyl-L-methionine-dependent methyltransferases"/>
    <property type="match status" value="1"/>
</dbReference>
<keyword evidence="2" id="KW-0489">Methyltransferase</keyword>
<dbReference type="Gene3D" id="3.40.50.150">
    <property type="entry name" value="Vaccinia Virus protein VP39"/>
    <property type="match status" value="1"/>
</dbReference>
<dbReference type="EMBL" id="SOQX01000002">
    <property type="protein sequence ID" value="TDY02834.1"/>
    <property type="molecule type" value="Genomic_DNA"/>
</dbReference>
<evidence type="ECO:0000259" key="1">
    <source>
        <dbReference type="Pfam" id="PF08241"/>
    </source>
</evidence>
<dbReference type="RefSeq" id="WP_134082093.1">
    <property type="nucleotide sequence ID" value="NZ_SOQX01000002.1"/>
</dbReference>
<evidence type="ECO:0000313" key="2">
    <source>
        <dbReference type="EMBL" id="TDY02834.1"/>
    </source>
</evidence>
<dbReference type="Pfam" id="PF08241">
    <property type="entry name" value="Methyltransf_11"/>
    <property type="match status" value="1"/>
</dbReference>
<sequence length="216" mass="24193">MNITPEKYDHWYHTSRGRWISDREFGLLRKLLNPTPGAGLLDVGCGTGHFTRRFHQAGLAVTGLDPDPAMLAYAREQSKGIDYFVGTAERLPFDDKQFDYGSAITSLCFVDNPVTALQELWRVSQHGVVLGLLNRHSLLYRQKAGRGAYAGARWDNRADVINWLQQAGITSADTRFRSTIFFPGGGPTARVMERLIPGTILWGGFLAVHLTRQHHN</sequence>
<dbReference type="GO" id="GO:0008757">
    <property type="term" value="F:S-adenosylmethionine-dependent methyltransferase activity"/>
    <property type="evidence" value="ECO:0007669"/>
    <property type="project" value="InterPro"/>
</dbReference>
<dbReference type="Proteomes" id="UP000294914">
    <property type="component" value="Unassembled WGS sequence"/>
</dbReference>
<dbReference type="InterPro" id="IPR029063">
    <property type="entry name" value="SAM-dependent_MTases_sf"/>
</dbReference>
<dbReference type="InterPro" id="IPR013216">
    <property type="entry name" value="Methyltransf_11"/>
</dbReference>
<protein>
    <submittedName>
        <fullName evidence="2">Methyltransferase family protein</fullName>
    </submittedName>
</protein>
<keyword evidence="2" id="KW-0808">Transferase</keyword>
<proteinExistence type="predicted"/>
<accession>A0A4R8IR78</accession>
<keyword evidence="3" id="KW-1185">Reference proteome</keyword>
<evidence type="ECO:0000313" key="3">
    <source>
        <dbReference type="Proteomes" id="UP000294914"/>
    </source>
</evidence>
<gene>
    <name evidence="2" type="ORF">EDC23_1218</name>
</gene>